<dbReference type="OMA" id="WGIKKDP"/>
<evidence type="ECO:0000313" key="2">
    <source>
        <dbReference type="EMBL" id="KEZ44318.1"/>
    </source>
</evidence>
<dbReference type="Gene3D" id="1.25.40.10">
    <property type="entry name" value="Tetratricopeptide repeat domain"/>
    <property type="match status" value="1"/>
</dbReference>
<dbReference type="RefSeq" id="XP_016644117.1">
    <property type="nucleotide sequence ID" value="XM_016786111.1"/>
</dbReference>
<protein>
    <submittedName>
        <fullName evidence="2">Uncharacterized protein</fullName>
    </submittedName>
</protein>
<dbReference type="GO" id="GO:0032153">
    <property type="term" value="C:cell division site"/>
    <property type="evidence" value="ECO:0007669"/>
    <property type="project" value="TreeGrafter"/>
</dbReference>
<dbReference type="KEGG" id="sapo:SAPIO_CDS3285"/>
<sequence>MGLRDVLKKKDRSDSEPPTPEFTLIRSDTYTREVVYPPGENPFSRPQPQQQQQQQSSHKPRRSLDVFRSSRSRSASAASASSRGSDPNSRKEGSRLSRFHLGRDHSSSNIPADLPEISNGGASGDPDEAETEWEKRAMILARSRPSSPNPDLGRLGGGVVSSSEIDAMIQKAIAFHEEGDLVQSTRLFGQLADPNGANNPLSQVLYGLALRHGWGCPPDPDRAVQFLSKAASNAAAVEQMALQAGLKKGGAAKGELVLAIFELANCFRHGWGIGKDPVAAKQYYETAANLGDTDAMNEIAWCYLEGFGCKKDKVR</sequence>
<feature type="compositionally biased region" description="Basic and acidic residues" evidence="1">
    <location>
        <begin position="88"/>
        <end position="106"/>
    </location>
</feature>
<feature type="compositionally biased region" description="Basic and acidic residues" evidence="1">
    <location>
        <begin position="1"/>
        <end position="15"/>
    </location>
</feature>
<dbReference type="InterPro" id="IPR006597">
    <property type="entry name" value="Sel1-like"/>
</dbReference>
<dbReference type="InterPro" id="IPR011990">
    <property type="entry name" value="TPR-like_helical_dom_sf"/>
</dbReference>
<organism evidence="2 3">
    <name type="scientific">Pseudallescheria apiosperma</name>
    <name type="common">Scedosporium apiospermum</name>
    <dbReference type="NCBI Taxonomy" id="563466"/>
    <lineage>
        <taxon>Eukaryota</taxon>
        <taxon>Fungi</taxon>
        <taxon>Dikarya</taxon>
        <taxon>Ascomycota</taxon>
        <taxon>Pezizomycotina</taxon>
        <taxon>Sordariomycetes</taxon>
        <taxon>Hypocreomycetidae</taxon>
        <taxon>Microascales</taxon>
        <taxon>Microascaceae</taxon>
        <taxon>Scedosporium</taxon>
    </lineage>
</organism>
<dbReference type="InterPro" id="IPR052945">
    <property type="entry name" value="Mitotic_Regulator"/>
</dbReference>
<dbReference type="AlphaFoldDB" id="A0A084GAF6"/>
<accession>A0A084GAF6</accession>
<dbReference type="GO" id="GO:0010972">
    <property type="term" value="P:negative regulation of G2/M transition of mitotic cell cycle"/>
    <property type="evidence" value="ECO:0007669"/>
    <property type="project" value="TreeGrafter"/>
</dbReference>
<name>A0A084GAF6_PSEDA</name>
<feature type="compositionally biased region" description="Low complexity" evidence="1">
    <location>
        <begin position="46"/>
        <end position="55"/>
    </location>
</feature>
<dbReference type="Pfam" id="PF08238">
    <property type="entry name" value="Sel1"/>
    <property type="match status" value="3"/>
</dbReference>
<reference evidence="2 3" key="1">
    <citation type="journal article" date="2014" name="Genome Announc.">
        <title>Draft genome sequence of the pathogenic fungus Scedosporium apiospermum.</title>
        <authorList>
            <person name="Vandeputte P."/>
            <person name="Ghamrawi S."/>
            <person name="Rechenmann M."/>
            <person name="Iltis A."/>
            <person name="Giraud S."/>
            <person name="Fleury M."/>
            <person name="Thornton C."/>
            <person name="Delhaes L."/>
            <person name="Meyer W."/>
            <person name="Papon N."/>
            <person name="Bouchara J.P."/>
        </authorList>
    </citation>
    <scope>NUCLEOTIDE SEQUENCE [LARGE SCALE GENOMIC DNA]</scope>
    <source>
        <strain evidence="2 3">IHEM 14462</strain>
    </source>
</reference>
<dbReference type="GeneID" id="27722357"/>
<dbReference type="EMBL" id="JOWA01000088">
    <property type="protein sequence ID" value="KEZ44318.1"/>
    <property type="molecule type" value="Genomic_DNA"/>
</dbReference>
<proteinExistence type="predicted"/>
<feature type="compositionally biased region" description="Low complexity" evidence="1">
    <location>
        <begin position="72"/>
        <end position="83"/>
    </location>
</feature>
<dbReference type="SMART" id="SM00671">
    <property type="entry name" value="SEL1"/>
    <property type="match status" value="2"/>
</dbReference>
<dbReference type="HOGENOM" id="CLU_033724_0_1_1"/>
<dbReference type="Proteomes" id="UP000028545">
    <property type="component" value="Unassembled WGS sequence"/>
</dbReference>
<evidence type="ECO:0000256" key="1">
    <source>
        <dbReference type="SAM" id="MobiDB-lite"/>
    </source>
</evidence>
<keyword evidence="3" id="KW-1185">Reference proteome</keyword>
<evidence type="ECO:0000313" key="3">
    <source>
        <dbReference type="Proteomes" id="UP000028545"/>
    </source>
</evidence>
<comment type="caution">
    <text evidence="2">The sequence shown here is derived from an EMBL/GenBank/DDBJ whole genome shotgun (WGS) entry which is preliminary data.</text>
</comment>
<dbReference type="SUPFAM" id="SSF81901">
    <property type="entry name" value="HCP-like"/>
    <property type="match status" value="1"/>
</dbReference>
<dbReference type="VEuPathDB" id="FungiDB:SAPIO_CDS3285"/>
<gene>
    <name evidence="2" type="ORF">SAPIO_CDS3285</name>
</gene>
<dbReference type="PANTHER" id="PTHR43628:SF1">
    <property type="entry name" value="CHITIN SYNTHASE REGULATORY FACTOR 2-RELATED"/>
    <property type="match status" value="1"/>
</dbReference>
<feature type="region of interest" description="Disordered" evidence="1">
    <location>
        <begin position="1"/>
        <end position="130"/>
    </location>
</feature>
<dbReference type="PANTHER" id="PTHR43628">
    <property type="entry name" value="ACTIVATOR OF C KINASE PROTEIN 1-RELATED"/>
    <property type="match status" value="1"/>
</dbReference>
<dbReference type="OrthoDB" id="2148946at2759"/>